<dbReference type="EMBL" id="RKRA01000001">
    <property type="protein sequence ID" value="RPF28513.1"/>
    <property type="molecule type" value="Genomic_DNA"/>
</dbReference>
<feature type="transmembrane region" description="Helical" evidence="2">
    <location>
        <begin position="219"/>
        <end position="236"/>
    </location>
</feature>
<dbReference type="Pfam" id="PF13367">
    <property type="entry name" value="PrsW-protease"/>
    <property type="match status" value="1"/>
</dbReference>
<evidence type="ECO:0000313" key="4">
    <source>
        <dbReference type="Proteomes" id="UP000280726"/>
    </source>
</evidence>
<organism evidence="3 4">
    <name type="scientific">Georgenia muralis</name>
    <dbReference type="NCBI Taxonomy" id="154117"/>
    <lineage>
        <taxon>Bacteria</taxon>
        <taxon>Bacillati</taxon>
        <taxon>Actinomycetota</taxon>
        <taxon>Actinomycetes</taxon>
        <taxon>Micrococcales</taxon>
        <taxon>Bogoriellaceae</taxon>
        <taxon>Georgenia</taxon>
    </lineage>
</organism>
<keyword evidence="2" id="KW-0472">Membrane</keyword>
<keyword evidence="2" id="KW-1133">Transmembrane helix</keyword>
<comment type="caution">
    <text evidence="3">The sequence shown here is derived from an EMBL/GenBank/DDBJ whole genome shotgun (WGS) entry which is preliminary data.</text>
</comment>
<feature type="region of interest" description="Disordered" evidence="1">
    <location>
        <begin position="1"/>
        <end position="34"/>
    </location>
</feature>
<accession>A0A3N4Z8H5</accession>
<feature type="transmembrane region" description="Helical" evidence="2">
    <location>
        <begin position="143"/>
        <end position="168"/>
    </location>
</feature>
<sequence length="393" mass="42045">MTTSGPQQIPPGRPGRPAIAPAPGAPPTVGGWTPRRPPGRTLLVVEVLGIALGLAGVYWMITLIMGVGGATSTAMAGALAFVPLLVVLGAVRWVDRWEPEPRSLLLTALMWGAGVSTAVSLVFNELFTFSVLSTTGDDTTASVLGAVVGAPLVEESAKGVGVLLIFLLRRRYFDGPVDGIVYGSVVAAGFAFTENILYFVQYEQALGQVFFARAIQGPFAHVTFTACTGLALGLASRTRSRGSWVWLAPLGWAGAVALHALWNGSAVMAVHESVYWTIQVPLFAVAILLVLALRRAEQRTIARRLGEYARAGWFAPFEVEMLTSMPARRDARAWAARRGAAGAMKDFQRTATSLAFARQRALTGRYDIGARLDEQHLLEQVVSARAGFAARRD</sequence>
<keyword evidence="4" id="KW-1185">Reference proteome</keyword>
<dbReference type="AlphaFoldDB" id="A0A3N4Z8H5"/>
<feature type="transmembrane region" description="Helical" evidence="2">
    <location>
        <begin position="243"/>
        <end position="262"/>
    </location>
</feature>
<keyword evidence="2" id="KW-0812">Transmembrane</keyword>
<gene>
    <name evidence="3" type="ORF">EDD32_3040</name>
</gene>
<evidence type="ECO:0000256" key="2">
    <source>
        <dbReference type="SAM" id="Phobius"/>
    </source>
</evidence>
<proteinExistence type="predicted"/>
<dbReference type="OrthoDB" id="9785431at2"/>
<dbReference type="InterPro" id="IPR026898">
    <property type="entry name" value="PrsW"/>
</dbReference>
<evidence type="ECO:0000313" key="3">
    <source>
        <dbReference type="EMBL" id="RPF28513.1"/>
    </source>
</evidence>
<dbReference type="Proteomes" id="UP000280726">
    <property type="component" value="Unassembled WGS sequence"/>
</dbReference>
<evidence type="ECO:0000256" key="1">
    <source>
        <dbReference type="SAM" id="MobiDB-lite"/>
    </source>
</evidence>
<reference evidence="3 4" key="1">
    <citation type="submission" date="2018-11" db="EMBL/GenBank/DDBJ databases">
        <title>Sequencing the genomes of 1000 actinobacteria strains.</title>
        <authorList>
            <person name="Klenk H.-P."/>
        </authorList>
    </citation>
    <scope>NUCLEOTIDE SEQUENCE [LARGE SCALE GENOMIC DNA]</scope>
    <source>
        <strain evidence="3 4">DSM 14418</strain>
    </source>
</reference>
<feature type="transmembrane region" description="Helical" evidence="2">
    <location>
        <begin position="103"/>
        <end position="123"/>
    </location>
</feature>
<dbReference type="GO" id="GO:0008233">
    <property type="term" value="F:peptidase activity"/>
    <property type="evidence" value="ECO:0007669"/>
    <property type="project" value="InterPro"/>
</dbReference>
<dbReference type="PANTHER" id="PTHR36844:SF1">
    <property type="entry name" value="PROTEASE PRSW"/>
    <property type="match status" value="1"/>
</dbReference>
<dbReference type="RefSeq" id="WP_123918782.1">
    <property type="nucleotide sequence ID" value="NZ_RKRA01000001.1"/>
</dbReference>
<feature type="transmembrane region" description="Helical" evidence="2">
    <location>
        <begin position="274"/>
        <end position="293"/>
    </location>
</feature>
<protein>
    <submittedName>
        <fullName evidence="3">RsiW-degrading membrane proteinase PrsW (M82 family)</fullName>
    </submittedName>
</protein>
<name>A0A3N4Z8H5_9MICO</name>
<feature type="transmembrane region" description="Helical" evidence="2">
    <location>
        <begin position="42"/>
        <end position="61"/>
    </location>
</feature>
<dbReference type="PANTHER" id="PTHR36844">
    <property type="entry name" value="PROTEASE PRSW"/>
    <property type="match status" value="1"/>
</dbReference>
<feature type="transmembrane region" description="Helical" evidence="2">
    <location>
        <begin position="73"/>
        <end position="91"/>
    </location>
</feature>
<feature type="transmembrane region" description="Helical" evidence="2">
    <location>
        <begin position="180"/>
        <end position="199"/>
    </location>
</feature>